<evidence type="ECO:0000313" key="1">
    <source>
        <dbReference type="EMBL" id="PUE59961.1"/>
    </source>
</evidence>
<proteinExistence type="predicted"/>
<sequence length="67" mass="7522">MYAQQQKEFLEATAWLRPLTRWAAAFSFSASGVLPAWLRNLPLKLVKRILAGYQKKMATSSGCNSCD</sequence>
<protein>
    <submittedName>
        <fullName evidence="1">Uncharacterized protein</fullName>
    </submittedName>
</protein>
<dbReference type="Proteomes" id="UP000251341">
    <property type="component" value="Unassembled WGS sequence"/>
</dbReference>
<dbReference type="EMBL" id="NESP01000001">
    <property type="protein sequence ID" value="PUE59961.1"/>
    <property type="molecule type" value="Genomic_DNA"/>
</dbReference>
<evidence type="ECO:0000313" key="2">
    <source>
        <dbReference type="Proteomes" id="UP000251341"/>
    </source>
</evidence>
<gene>
    <name evidence="1" type="ORF">B9Z44_10455</name>
</gene>
<comment type="caution">
    <text evidence="1">The sequence shown here is derived from an EMBL/GenBank/DDBJ whole genome shotgun (WGS) entry which is preliminary data.</text>
</comment>
<reference evidence="1 2" key="1">
    <citation type="submission" date="2017-04" db="EMBL/GenBank/DDBJ databases">
        <title>Unexpected and diverse lifestyles within the genus Limnohabitans.</title>
        <authorList>
            <person name="Kasalicky V."/>
            <person name="Mehrshad M."/>
            <person name="Andrei S.-A."/>
            <person name="Salcher M."/>
            <person name="Kratochvilova H."/>
            <person name="Simek K."/>
            <person name="Ghai R."/>
        </authorList>
    </citation>
    <scope>NUCLEOTIDE SEQUENCE [LARGE SCALE GENOMIC DNA]</scope>
    <source>
        <strain evidence="1 2">MWH-C5</strain>
    </source>
</reference>
<name>A0A315ERT4_9BURK</name>
<dbReference type="RefSeq" id="WP_108402400.1">
    <property type="nucleotide sequence ID" value="NZ_NESP01000001.1"/>
</dbReference>
<accession>A0A315ERT4</accession>
<keyword evidence="2" id="KW-1185">Reference proteome</keyword>
<dbReference type="AlphaFoldDB" id="A0A315ERT4"/>
<organism evidence="1 2">
    <name type="scientific">Limnohabitans curvus</name>
    <dbReference type="NCBI Taxonomy" id="323423"/>
    <lineage>
        <taxon>Bacteria</taxon>
        <taxon>Pseudomonadati</taxon>
        <taxon>Pseudomonadota</taxon>
        <taxon>Betaproteobacteria</taxon>
        <taxon>Burkholderiales</taxon>
        <taxon>Comamonadaceae</taxon>
        <taxon>Limnohabitans</taxon>
    </lineage>
</organism>